<evidence type="ECO:0008006" key="4">
    <source>
        <dbReference type="Google" id="ProtNLM"/>
    </source>
</evidence>
<evidence type="ECO:0000313" key="2">
    <source>
        <dbReference type="EMBL" id="MDT0555421.1"/>
    </source>
</evidence>
<dbReference type="RefSeq" id="WP_311332372.1">
    <property type="nucleotide sequence ID" value="NZ_JAVRHZ010000002.1"/>
</dbReference>
<dbReference type="Proteomes" id="UP001254488">
    <property type="component" value="Unassembled WGS sequence"/>
</dbReference>
<sequence>MKKVVFLLLPVLLFVSCASENKDPQYAGEFIYLADAAVLKGEDFIYGVTVDKKMHELADKVAPIKKEEYDMIPVVVKGKLNKKKEGEEGWDEILTITEIVEVGTTPSQPDVKIEDNDN</sequence>
<feature type="signal peptide" evidence="1">
    <location>
        <begin position="1"/>
        <end position="18"/>
    </location>
</feature>
<organism evidence="2 3">
    <name type="scientific">Patiriisocius hiemis</name>
    <dbReference type="NCBI Taxonomy" id="3075604"/>
    <lineage>
        <taxon>Bacteria</taxon>
        <taxon>Pseudomonadati</taxon>
        <taxon>Bacteroidota</taxon>
        <taxon>Flavobacteriia</taxon>
        <taxon>Flavobacteriales</taxon>
        <taxon>Flavobacteriaceae</taxon>
        <taxon>Patiriisocius</taxon>
    </lineage>
</organism>
<proteinExistence type="predicted"/>
<comment type="caution">
    <text evidence="2">The sequence shown here is derived from an EMBL/GenBank/DDBJ whole genome shotgun (WGS) entry which is preliminary data.</text>
</comment>
<dbReference type="PROSITE" id="PS51257">
    <property type="entry name" value="PROKAR_LIPOPROTEIN"/>
    <property type="match status" value="1"/>
</dbReference>
<reference evidence="2 3" key="1">
    <citation type="submission" date="2023-09" db="EMBL/GenBank/DDBJ databases">
        <authorList>
            <person name="Rey-Velasco X."/>
        </authorList>
    </citation>
    <scope>NUCLEOTIDE SEQUENCE [LARGE SCALE GENOMIC DNA]</scope>
    <source>
        <strain evidence="2 3">W242</strain>
    </source>
</reference>
<dbReference type="EMBL" id="JAVRHZ010000002">
    <property type="protein sequence ID" value="MDT0555421.1"/>
    <property type="molecule type" value="Genomic_DNA"/>
</dbReference>
<accession>A0ABU2YB57</accession>
<feature type="chain" id="PRO_5047022480" description="NlpE C-terminal OB domain-containing protein" evidence="1">
    <location>
        <begin position="19"/>
        <end position="118"/>
    </location>
</feature>
<name>A0ABU2YB57_9FLAO</name>
<gene>
    <name evidence="2" type="ORF">RM538_05360</name>
</gene>
<keyword evidence="3" id="KW-1185">Reference proteome</keyword>
<evidence type="ECO:0000313" key="3">
    <source>
        <dbReference type="Proteomes" id="UP001254488"/>
    </source>
</evidence>
<evidence type="ECO:0000256" key="1">
    <source>
        <dbReference type="SAM" id="SignalP"/>
    </source>
</evidence>
<protein>
    <recommendedName>
        <fullName evidence="4">NlpE C-terminal OB domain-containing protein</fullName>
    </recommendedName>
</protein>
<keyword evidence="1" id="KW-0732">Signal</keyword>